<dbReference type="EMBL" id="JAIWYP010000003">
    <property type="protein sequence ID" value="KAH3852201.1"/>
    <property type="molecule type" value="Genomic_DNA"/>
</dbReference>
<accession>A0A9D4L5Z3</accession>
<organism evidence="1 2">
    <name type="scientific">Dreissena polymorpha</name>
    <name type="common">Zebra mussel</name>
    <name type="synonym">Mytilus polymorpha</name>
    <dbReference type="NCBI Taxonomy" id="45954"/>
    <lineage>
        <taxon>Eukaryota</taxon>
        <taxon>Metazoa</taxon>
        <taxon>Spiralia</taxon>
        <taxon>Lophotrochozoa</taxon>
        <taxon>Mollusca</taxon>
        <taxon>Bivalvia</taxon>
        <taxon>Autobranchia</taxon>
        <taxon>Heteroconchia</taxon>
        <taxon>Euheterodonta</taxon>
        <taxon>Imparidentia</taxon>
        <taxon>Neoheterodontei</taxon>
        <taxon>Myida</taxon>
        <taxon>Dreissenoidea</taxon>
        <taxon>Dreissenidae</taxon>
        <taxon>Dreissena</taxon>
    </lineage>
</organism>
<keyword evidence="2" id="KW-1185">Reference proteome</keyword>
<dbReference type="Proteomes" id="UP000828390">
    <property type="component" value="Unassembled WGS sequence"/>
</dbReference>
<comment type="caution">
    <text evidence="1">The sequence shown here is derived from an EMBL/GenBank/DDBJ whole genome shotgun (WGS) entry which is preliminary data.</text>
</comment>
<proteinExistence type="predicted"/>
<reference evidence="1" key="1">
    <citation type="journal article" date="2019" name="bioRxiv">
        <title>The Genome of the Zebra Mussel, Dreissena polymorpha: A Resource for Invasive Species Research.</title>
        <authorList>
            <person name="McCartney M.A."/>
            <person name="Auch B."/>
            <person name="Kono T."/>
            <person name="Mallez S."/>
            <person name="Zhang Y."/>
            <person name="Obille A."/>
            <person name="Becker A."/>
            <person name="Abrahante J.E."/>
            <person name="Garbe J."/>
            <person name="Badalamenti J.P."/>
            <person name="Herman A."/>
            <person name="Mangelson H."/>
            <person name="Liachko I."/>
            <person name="Sullivan S."/>
            <person name="Sone E.D."/>
            <person name="Koren S."/>
            <person name="Silverstein K.A.T."/>
            <person name="Beckman K.B."/>
            <person name="Gohl D.M."/>
        </authorList>
    </citation>
    <scope>NUCLEOTIDE SEQUENCE</scope>
    <source>
        <strain evidence="1">Duluth1</strain>
        <tissue evidence="1">Whole animal</tissue>
    </source>
</reference>
<gene>
    <name evidence="1" type="ORF">DPMN_094702</name>
</gene>
<dbReference type="AlphaFoldDB" id="A0A9D4L5Z3"/>
<name>A0A9D4L5Z3_DREPO</name>
<protein>
    <submittedName>
        <fullName evidence="1">Uncharacterized protein</fullName>
    </submittedName>
</protein>
<sequence>MTTEEDKNFFSSIQEEVDFSVAASANVVEEVVEVCVVIGGAVLEVEPINDVEDEADVSIFVAVGVEYVEEENVAVEHVLVDVDDEGSGCLKIIDEAVLVDVCGHVLGETVFTDVALMLPHLPQHPEVSVAASKFGQLLSLQPVK</sequence>
<evidence type="ECO:0000313" key="1">
    <source>
        <dbReference type="EMBL" id="KAH3852201.1"/>
    </source>
</evidence>
<evidence type="ECO:0000313" key="2">
    <source>
        <dbReference type="Proteomes" id="UP000828390"/>
    </source>
</evidence>
<reference evidence="1" key="2">
    <citation type="submission" date="2020-11" db="EMBL/GenBank/DDBJ databases">
        <authorList>
            <person name="McCartney M.A."/>
            <person name="Auch B."/>
            <person name="Kono T."/>
            <person name="Mallez S."/>
            <person name="Becker A."/>
            <person name="Gohl D.M."/>
            <person name="Silverstein K.A.T."/>
            <person name="Koren S."/>
            <person name="Bechman K.B."/>
            <person name="Herman A."/>
            <person name="Abrahante J.E."/>
            <person name="Garbe J."/>
        </authorList>
    </citation>
    <scope>NUCLEOTIDE SEQUENCE</scope>
    <source>
        <strain evidence="1">Duluth1</strain>
        <tissue evidence="1">Whole animal</tissue>
    </source>
</reference>